<comment type="caution">
    <text evidence="2">The sequence shown here is derived from an EMBL/GenBank/DDBJ whole genome shotgun (WGS) entry which is preliminary data.</text>
</comment>
<feature type="compositionally biased region" description="Polar residues" evidence="1">
    <location>
        <begin position="10"/>
        <end position="29"/>
    </location>
</feature>
<gene>
    <name evidence="2" type="ORF">MGL_3815</name>
</gene>
<evidence type="ECO:0000313" key="3">
    <source>
        <dbReference type="Proteomes" id="UP000008837"/>
    </source>
</evidence>
<dbReference type="RefSeq" id="XP_001729027.1">
    <property type="nucleotide sequence ID" value="XM_001728975.1"/>
</dbReference>
<reference evidence="2 3" key="1">
    <citation type="journal article" date="2007" name="Proc. Natl. Acad. Sci. U.S.A.">
        <title>Dandruff-associated Malassezia genomes reveal convergent and divergent virulence traits shared with plant and human fungal pathogens.</title>
        <authorList>
            <person name="Xu J."/>
            <person name="Saunders C.W."/>
            <person name="Hu P."/>
            <person name="Grant R.A."/>
            <person name="Boekhout T."/>
            <person name="Kuramae E.E."/>
            <person name="Kronstad J.W."/>
            <person name="Deangelis Y.M."/>
            <person name="Reeder N.L."/>
            <person name="Johnstone K.R."/>
            <person name="Leland M."/>
            <person name="Fieno A.M."/>
            <person name="Begley W.M."/>
            <person name="Sun Y."/>
            <person name="Lacey M.P."/>
            <person name="Chaudhary T."/>
            <person name="Keough T."/>
            <person name="Chu L."/>
            <person name="Sears R."/>
            <person name="Yuan B."/>
            <person name="Dawson T.L.Jr."/>
        </authorList>
    </citation>
    <scope>NUCLEOTIDE SEQUENCE [LARGE SCALE GENOMIC DNA]</scope>
    <source>
        <strain evidence="3">ATCC MYA-4612 / CBS 7966</strain>
    </source>
</reference>
<evidence type="ECO:0000256" key="1">
    <source>
        <dbReference type="SAM" id="MobiDB-lite"/>
    </source>
</evidence>
<accession>A8QAR3</accession>
<dbReference type="AlphaFoldDB" id="A8QAR3"/>
<dbReference type="EMBL" id="AAYY01000015">
    <property type="protein sequence ID" value="EDP41813.1"/>
    <property type="molecule type" value="Genomic_DNA"/>
</dbReference>
<evidence type="ECO:0000313" key="2">
    <source>
        <dbReference type="EMBL" id="EDP41813.1"/>
    </source>
</evidence>
<keyword evidence="3" id="KW-1185">Reference proteome</keyword>
<dbReference type="OrthoDB" id="3351759at2759"/>
<dbReference type="VEuPathDB" id="FungiDB:MGL_3815"/>
<protein>
    <submittedName>
        <fullName evidence="2">Uncharacterized protein</fullName>
    </submittedName>
</protein>
<name>A8QAR3_MALGO</name>
<proteinExistence type="predicted"/>
<feature type="region of interest" description="Disordered" evidence="1">
    <location>
        <begin position="1"/>
        <end position="29"/>
    </location>
</feature>
<organism evidence="2 3">
    <name type="scientific">Malassezia globosa (strain ATCC MYA-4612 / CBS 7966)</name>
    <name type="common">Dandruff-associated fungus</name>
    <dbReference type="NCBI Taxonomy" id="425265"/>
    <lineage>
        <taxon>Eukaryota</taxon>
        <taxon>Fungi</taxon>
        <taxon>Dikarya</taxon>
        <taxon>Basidiomycota</taxon>
        <taxon>Ustilaginomycotina</taxon>
        <taxon>Malasseziomycetes</taxon>
        <taxon>Malasseziales</taxon>
        <taxon>Malasseziaceae</taxon>
        <taxon>Malassezia</taxon>
    </lineage>
</organism>
<sequence length="71" mass="7545">MHETDVAQRTKASPANVSDVSSPSLTSAQSVRDALSALAPHAPDAQPKFGILHRVYGDENTHYMGQGASLR</sequence>
<dbReference type="KEGG" id="mgl:MGL_3815"/>
<dbReference type="GeneID" id="5853334"/>
<dbReference type="InParanoid" id="A8QAR3"/>
<dbReference type="Proteomes" id="UP000008837">
    <property type="component" value="Unassembled WGS sequence"/>
</dbReference>